<feature type="compositionally biased region" description="Polar residues" evidence="1">
    <location>
        <begin position="69"/>
        <end position="78"/>
    </location>
</feature>
<dbReference type="Proteomes" id="UP000220914">
    <property type="component" value="Unassembled WGS sequence"/>
</dbReference>
<accession>A0A2A7N134</accession>
<dbReference type="AlphaFoldDB" id="A0A2A7N134"/>
<reference evidence="4 5" key="1">
    <citation type="submission" date="2017-10" db="EMBL/GenBank/DDBJ databases">
        <title>The new phylogeny of genus Mycobacterium.</title>
        <authorList>
            <person name="Tortoli E."/>
            <person name="Trovato A."/>
            <person name="Cirillo D.M."/>
        </authorList>
    </citation>
    <scope>NUCLEOTIDE SEQUENCE [LARGE SCALE GENOMIC DNA]</scope>
    <source>
        <strain evidence="4 5">CCUG37673</strain>
    </source>
</reference>
<evidence type="ECO:0000256" key="2">
    <source>
        <dbReference type="SAM" id="Phobius"/>
    </source>
</evidence>
<evidence type="ECO:0000313" key="3">
    <source>
        <dbReference type="EMBL" id="GFG54812.1"/>
    </source>
</evidence>
<protein>
    <submittedName>
        <fullName evidence="4">Uncharacterized protein</fullName>
    </submittedName>
</protein>
<feature type="region of interest" description="Disordered" evidence="1">
    <location>
        <begin position="31"/>
        <end position="123"/>
    </location>
</feature>
<dbReference type="EMBL" id="PDCP01000024">
    <property type="protein sequence ID" value="PEG37742.1"/>
    <property type="molecule type" value="Genomic_DNA"/>
</dbReference>
<evidence type="ECO:0000313" key="6">
    <source>
        <dbReference type="Proteomes" id="UP000465302"/>
    </source>
</evidence>
<dbReference type="Proteomes" id="UP000465302">
    <property type="component" value="Unassembled WGS sequence"/>
</dbReference>
<organism evidence="4 5">
    <name type="scientific">Mycolicibacterium agri</name>
    <name type="common">Mycobacterium agri</name>
    <dbReference type="NCBI Taxonomy" id="36811"/>
    <lineage>
        <taxon>Bacteria</taxon>
        <taxon>Bacillati</taxon>
        <taxon>Actinomycetota</taxon>
        <taxon>Actinomycetes</taxon>
        <taxon>Mycobacteriales</taxon>
        <taxon>Mycobacteriaceae</taxon>
        <taxon>Mycolicibacterium</taxon>
    </lineage>
</organism>
<keyword evidence="2" id="KW-1133">Transmembrane helix</keyword>
<reference evidence="3 6" key="2">
    <citation type="journal article" date="2019" name="Emerg. Microbes Infect.">
        <title>Comprehensive subspecies identification of 175 nontuberculous mycobacteria species based on 7547 genomic profiles.</title>
        <authorList>
            <person name="Matsumoto Y."/>
            <person name="Kinjo T."/>
            <person name="Motooka D."/>
            <person name="Nabeya D."/>
            <person name="Jung N."/>
            <person name="Uechi K."/>
            <person name="Horii T."/>
            <person name="Iida T."/>
            <person name="Fujita J."/>
            <person name="Nakamura S."/>
        </authorList>
    </citation>
    <scope>NUCLEOTIDE SEQUENCE [LARGE SCALE GENOMIC DNA]</scope>
    <source>
        <strain evidence="3 6">JCM 6377</strain>
    </source>
</reference>
<dbReference type="EMBL" id="BLKS01000003">
    <property type="protein sequence ID" value="GFG54812.1"/>
    <property type="molecule type" value="Genomic_DNA"/>
</dbReference>
<reference evidence="3" key="3">
    <citation type="submission" date="2020-02" db="EMBL/GenBank/DDBJ databases">
        <authorList>
            <person name="Matsumoto Y."/>
            <person name="Motooka D."/>
            <person name="Nakamura S."/>
        </authorList>
    </citation>
    <scope>NUCLEOTIDE SEQUENCE</scope>
    <source>
        <strain evidence="3">JCM 6377</strain>
    </source>
</reference>
<comment type="caution">
    <text evidence="4">The sequence shown here is derived from an EMBL/GenBank/DDBJ whole genome shotgun (WGS) entry which is preliminary data.</text>
</comment>
<proteinExistence type="predicted"/>
<evidence type="ECO:0000256" key="1">
    <source>
        <dbReference type="SAM" id="MobiDB-lite"/>
    </source>
</evidence>
<keyword evidence="2" id="KW-0472">Membrane</keyword>
<sequence length="123" mass="13309">MATSSIVFVALVVFATTIPIAAFAWVAGNERQKDPSATPDNIQQSVKADPPQFRRREAWADEAAARSTPHGQKPTSGRPQYGACVNGTASAATRRRIPLNSSTTQWDRADTRDTVPQAPHEHA</sequence>
<keyword evidence="2" id="KW-0812">Transmembrane</keyword>
<keyword evidence="5" id="KW-1185">Reference proteome</keyword>
<feature type="transmembrane region" description="Helical" evidence="2">
    <location>
        <begin position="6"/>
        <end position="27"/>
    </location>
</feature>
<feature type="compositionally biased region" description="Basic and acidic residues" evidence="1">
    <location>
        <begin position="107"/>
        <end position="123"/>
    </location>
</feature>
<evidence type="ECO:0000313" key="4">
    <source>
        <dbReference type="EMBL" id="PEG37742.1"/>
    </source>
</evidence>
<evidence type="ECO:0000313" key="5">
    <source>
        <dbReference type="Proteomes" id="UP000220914"/>
    </source>
</evidence>
<gene>
    <name evidence="4" type="ORF">CQY20_14845</name>
    <name evidence="3" type="ORF">MAGR_62530</name>
</gene>
<name>A0A2A7N134_MYCAG</name>